<protein>
    <submittedName>
        <fullName evidence="1">Uncharacterized protein</fullName>
    </submittedName>
</protein>
<accession>A0A9D4HUG0</accession>
<comment type="caution">
    <text evidence="1">The sequence shown here is derived from an EMBL/GenBank/DDBJ whole genome shotgun (WGS) entry which is preliminary data.</text>
</comment>
<reference evidence="1" key="2">
    <citation type="submission" date="2020-11" db="EMBL/GenBank/DDBJ databases">
        <authorList>
            <person name="McCartney M.A."/>
            <person name="Auch B."/>
            <person name="Kono T."/>
            <person name="Mallez S."/>
            <person name="Becker A."/>
            <person name="Gohl D.M."/>
            <person name="Silverstein K.A.T."/>
            <person name="Koren S."/>
            <person name="Bechman K.B."/>
            <person name="Herman A."/>
            <person name="Abrahante J.E."/>
            <person name="Garbe J."/>
        </authorList>
    </citation>
    <scope>NUCLEOTIDE SEQUENCE</scope>
    <source>
        <strain evidence="1">Duluth1</strain>
        <tissue evidence="1">Whole animal</tissue>
    </source>
</reference>
<dbReference type="Proteomes" id="UP000828390">
    <property type="component" value="Unassembled WGS sequence"/>
</dbReference>
<name>A0A9D4HUG0_DREPO</name>
<sequence>MTRIGYGEDMRRFRAEKTREHVRLFKKQYRVDNSRLFERLDYWLSESTIIIAGSMAEGLTLWFKSDSDLLHVLNSVLCVETGINIQTIPNGMGVYRMDTRVYPGHCRLLLERQKHANLACIKNALCDNGYGVVLLSSS</sequence>
<evidence type="ECO:0000313" key="1">
    <source>
        <dbReference type="EMBL" id="KAH3733209.1"/>
    </source>
</evidence>
<reference evidence="1" key="1">
    <citation type="journal article" date="2019" name="bioRxiv">
        <title>The Genome of the Zebra Mussel, Dreissena polymorpha: A Resource for Invasive Species Research.</title>
        <authorList>
            <person name="McCartney M.A."/>
            <person name="Auch B."/>
            <person name="Kono T."/>
            <person name="Mallez S."/>
            <person name="Zhang Y."/>
            <person name="Obille A."/>
            <person name="Becker A."/>
            <person name="Abrahante J.E."/>
            <person name="Garbe J."/>
            <person name="Badalamenti J.P."/>
            <person name="Herman A."/>
            <person name="Mangelson H."/>
            <person name="Liachko I."/>
            <person name="Sullivan S."/>
            <person name="Sone E.D."/>
            <person name="Koren S."/>
            <person name="Silverstein K.A.T."/>
            <person name="Beckman K.B."/>
            <person name="Gohl D.M."/>
        </authorList>
    </citation>
    <scope>NUCLEOTIDE SEQUENCE</scope>
    <source>
        <strain evidence="1">Duluth1</strain>
        <tissue evidence="1">Whole animal</tissue>
    </source>
</reference>
<keyword evidence="2" id="KW-1185">Reference proteome</keyword>
<dbReference type="EMBL" id="JAIWYP010000011">
    <property type="protein sequence ID" value="KAH3733209.1"/>
    <property type="molecule type" value="Genomic_DNA"/>
</dbReference>
<organism evidence="1 2">
    <name type="scientific">Dreissena polymorpha</name>
    <name type="common">Zebra mussel</name>
    <name type="synonym">Mytilus polymorpha</name>
    <dbReference type="NCBI Taxonomy" id="45954"/>
    <lineage>
        <taxon>Eukaryota</taxon>
        <taxon>Metazoa</taxon>
        <taxon>Spiralia</taxon>
        <taxon>Lophotrochozoa</taxon>
        <taxon>Mollusca</taxon>
        <taxon>Bivalvia</taxon>
        <taxon>Autobranchia</taxon>
        <taxon>Heteroconchia</taxon>
        <taxon>Euheterodonta</taxon>
        <taxon>Imparidentia</taxon>
        <taxon>Neoheterodontei</taxon>
        <taxon>Myida</taxon>
        <taxon>Dreissenoidea</taxon>
        <taxon>Dreissenidae</taxon>
        <taxon>Dreissena</taxon>
    </lineage>
</organism>
<dbReference type="AlphaFoldDB" id="A0A9D4HUG0"/>
<proteinExistence type="predicted"/>
<evidence type="ECO:0000313" key="2">
    <source>
        <dbReference type="Proteomes" id="UP000828390"/>
    </source>
</evidence>
<gene>
    <name evidence="1" type="ORF">DPMN_039634</name>
</gene>